<dbReference type="RefSeq" id="WP_065994798.1">
    <property type="nucleotide sequence ID" value="NZ_CP029389.2"/>
</dbReference>
<dbReference type="KEGG" id="adv:DJ533_00170"/>
<accession>A0A2S2F836</accession>
<reference evidence="1" key="1">
    <citation type="submission" date="2019-08" db="EMBL/GenBank/DDBJ databases">
        <title>The complete genome of Acinetobacter defluvii strain WCHAD010030.</title>
        <authorList>
            <person name="Hu Y."/>
            <person name="Qin J."/>
            <person name="Feng Y."/>
            <person name="Zong Z."/>
        </authorList>
    </citation>
    <scope>NUCLEOTIDE SEQUENCE</scope>
    <source>
        <strain evidence="1">WCHA30</strain>
        <plasmid evidence="1">p1_010030</plasmid>
    </source>
</reference>
<name>A0A2S2F836_9GAMM</name>
<dbReference type="STRING" id="1871111.GCA_001704615_00917"/>
<dbReference type="Proteomes" id="UP000245977">
    <property type="component" value="Plasmid p1_010030"/>
</dbReference>
<keyword evidence="2" id="KW-1185">Reference proteome</keyword>
<evidence type="ECO:0000313" key="1">
    <source>
        <dbReference type="EMBL" id="AWL27134.1"/>
    </source>
</evidence>
<dbReference type="AlphaFoldDB" id="A0A2S2F836"/>
<gene>
    <name evidence="1" type="ORF">DJ533_00170</name>
</gene>
<proteinExistence type="predicted"/>
<keyword evidence="1" id="KW-0614">Plasmid</keyword>
<evidence type="ECO:0000313" key="2">
    <source>
        <dbReference type="Proteomes" id="UP000245977"/>
    </source>
</evidence>
<sequence>MKKLFIAAVLGLDAMYRFWEKLKDVRESVLESKNAKKSDAYLALIDEVPFIKDEQTTLEINDFQKKLLSNTAYLYDKNIDPTVTGVFGQILIYPQTVEKVWEGTAIDHTKHDFGFLMSIKADDFNNSVKILIAKAWKSDTPEHYKHIDVLSINYYKDFQHALDEIKYTIGCYSNITLLLMPNGAGMGFTQALKNKGIGFESIHWGGNCFSGNDNENYVNKRSQAFIDLSRAVHSNRLKIKTQHFMDEIKEQLVSLHYNFDENARFKVLTNKEMMKSPNSLEMAELLAYMFLNGVNYKPVGEVEEQQEKIDPKNMSFIDFCKAIQENKISYETEIVCRELSQKGSNLSLTFAGLYYSQKTHVAKDNFTYQDSGFTSKGISILALFAVWSLLCEDASKIYLFTEKCAESSKLLKRFIENHKCKLKKNGYQYLADQIIIDEDRIYIDGYKDTRFICVKKYGSRLGLLGLELENVTVWCDIPERYIIGSNEIHLRCYAELKNARLVISSKPCPKRFKLLDYKWFEYTFNAEKSPYFSNDFLKSAIKKYGSRNHPDYLYFVRGIFPNAETQE</sequence>
<dbReference type="OrthoDB" id="9817106at2"/>
<protein>
    <submittedName>
        <fullName evidence="1">Uncharacterized protein</fullName>
    </submittedName>
</protein>
<dbReference type="Gene3D" id="3.30.420.240">
    <property type="match status" value="1"/>
</dbReference>
<organism evidence="1 2">
    <name type="scientific">Acinetobacter defluvii</name>
    <dbReference type="NCBI Taxonomy" id="1871111"/>
    <lineage>
        <taxon>Bacteria</taxon>
        <taxon>Pseudomonadati</taxon>
        <taxon>Pseudomonadota</taxon>
        <taxon>Gammaproteobacteria</taxon>
        <taxon>Moraxellales</taxon>
        <taxon>Moraxellaceae</taxon>
        <taxon>Acinetobacter</taxon>
    </lineage>
</organism>
<dbReference type="EMBL" id="CP029389">
    <property type="protein sequence ID" value="AWL27134.1"/>
    <property type="molecule type" value="Genomic_DNA"/>
</dbReference>
<geneLocation type="plasmid" evidence="1 2">
    <name>p1_010030</name>
</geneLocation>